<dbReference type="Proteomes" id="UP000438874">
    <property type="component" value="Unassembled WGS sequence"/>
</dbReference>
<dbReference type="Gene3D" id="3.40.50.720">
    <property type="entry name" value="NAD(P)-binding Rossmann-like Domain"/>
    <property type="match status" value="1"/>
</dbReference>
<reference evidence="2 3" key="1">
    <citation type="submission" date="2019-02" db="EMBL/GenBank/DDBJ databases">
        <title>Draft genome sequence of Arthrospira platensis NIES-3787.</title>
        <authorList>
            <person name="Yamaguchi H."/>
            <person name="Suzuki S."/>
            <person name="Kawachi M."/>
        </authorList>
    </citation>
    <scope>NUCLEOTIDE SEQUENCE [LARGE SCALE GENOMIC DNA]</scope>
    <source>
        <strain evidence="2 3">NIES-3787</strain>
    </source>
</reference>
<gene>
    <name evidence="2" type="ORF">NIES3787_41580</name>
</gene>
<evidence type="ECO:0000259" key="1">
    <source>
        <dbReference type="Pfam" id="PF10728"/>
    </source>
</evidence>
<feature type="domain" description="DUF2520" evidence="1">
    <location>
        <begin position="34"/>
        <end position="161"/>
    </location>
</feature>
<organism evidence="2 3">
    <name type="scientific">Microcystis aeruginosa NIES-3787</name>
    <dbReference type="NCBI Taxonomy" id="2517782"/>
    <lineage>
        <taxon>Bacteria</taxon>
        <taxon>Bacillati</taxon>
        <taxon>Cyanobacteriota</taxon>
        <taxon>Cyanophyceae</taxon>
        <taxon>Oscillatoriophycideae</taxon>
        <taxon>Chroococcales</taxon>
        <taxon>Microcystaceae</taxon>
        <taxon>Microcystis</taxon>
    </lineage>
</organism>
<dbReference type="InterPro" id="IPR018931">
    <property type="entry name" value="DUF2520"/>
</dbReference>
<proteinExistence type="predicted"/>
<dbReference type="PANTHER" id="PTHR40459:SF1">
    <property type="entry name" value="CONSERVED HYPOTHETICAL ALANINE AND LEUCINE RICH PROTEIN"/>
    <property type="match status" value="1"/>
</dbReference>
<accession>A0A6H9GEX2</accession>
<dbReference type="InterPro" id="IPR037108">
    <property type="entry name" value="TM1727-like_C_sf"/>
</dbReference>
<dbReference type="Gene3D" id="1.10.1040.20">
    <property type="entry name" value="ProC-like, C-terminal domain"/>
    <property type="match status" value="1"/>
</dbReference>
<evidence type="ECO:0000313" key="2">
    <source>
        <dbReference type="EMBL" id="GCL48439.1"/>
    </source>
</evidence>
<dbReference type="Pfam" id="PF10728">
    <property type="entry name" value="DUF2520"/>
    <property type="match status" value="1"/>
</dbReference>
<dbReference type="RefSeq" id="WP_301951432.1">
    <property type="nucleotide sequence ID" value="NZ_BJCH01000159.1"/>
</dbReference>
<evidence type="ECO:0000313" key="3">
    <source>
        <dbReference type="Proteomes" id="UP000438874"/>
    </source>
</evidence>
<dbReference type="AlphaFoldDB" id="A0A6H9GEX2"/>
<name>A0A6H9GEX2_MICAE</name>
<comment type="caution">
    <text evidence="2">The sequence shown here is derived from an EMBL/GenBank/DDBJ whole genome shotgun (WGS) entry which is preliminary data.</text>
</comment>
<dbReference type="InterPro" id="IPR008927">
    <property type="entry name" value="6-PGluconate_DH-like_C_sf"/>
</dbReference>
<dbReference type="EMBL" id="BJCH01000159">
    <property type="protein sequence ID" value="GCL48439.1"/>
    <property type="molecule type" value="Genomic_DNA"/>
</dbReference>
<dbReference type="PANTHER" id="PTHR40459">
    <property type="entry name" value="CONSERVED HYPOTHETICAL ALANINE AND LEUCINE RICH PROTEIN"/>
    <property type="match status" value="1"/>
</dbReference>
<sequence>MLAPLATLGWRTASAHCILSFTSSGSAVSQFPGTPCALEGDASATVALQTAFTAIGARCFAVDGAQKLLYHAAAVFATNFLPVLQQVAEDAWRATGVPEDIVLQLRSQLLHNAVANITQLGPTSALTGPAARGDFAAIARQAEIVKQWDVQAGAAYESLSALALRMAQRENLKPTPPAWRGHRAA</sequence>
<protein>
    <recommendedName>
        <fullName evidence="1">DUF2520 domain-containing protein</fullName>
    </recommendedName>
</protein>
<dbReference type="SUPFAM" id="SSF48179">
    <property type="entry name" value="6-phosphogluconate dehydrogenase C-terminal domain-like"/>
    <property type="match status" value="1"/>
</dbReference>